<dbReference type="EMBL" id="CP002085">
    <property type="protein sequence ID" value="ADK84301.1"/>
    <property type="molecule type" value="Genomic_DNA"/>
</dbReference>
<evidence type="ECO:0000259" key="1">
    <source>
        <dbReference type="SMART" id="SM00849"/>
    </source>
</evidence>
<proteinExistence type="predicted"/>
<dbReference type="HOGENOM" id="CLU_896369_0_0_7"/>
<reference evidence="2 3" key="1">
    <citation type="journal article" date="2010" name="Stand. Genomic Sci.">
        <title>Complete genome sequence of Desulfarculus baarsii type strain (2st14).</title>
        <authorList>
            <person name="Sun H."/>
            <person name="Spring S."/>
            <person name="Lapidus A."/>
            <person name="Davenport K."/>
            <person name="Del Rio T.G."/>
            <person name="Tice H."/>
            <person name="Nolan M."/>
            <person name="Copeland A."/>
            <person name="Cheng J.F."/>
            <person name="Lucas S."/>
            <person name="Tapia R."/>
            <person name="Goodwin L."/>
            <person name="Pitluck S."/>
            <person name="Ivanova N."/>
            <person name="Pagani I."/>
            <person name="Mavromatis K."/>
            <person name="Ovchinnikova G."/>
            <person name="Pati A."/>
            <person name="Chen A."/>
            <person name="Palaniappan K."/>
            <person name="Hauser L."/>
            <person name="Chang Y.J."/>
            <person name="Jeffries C.D."/>
            <person name="Detter J.C."/>
            <person name="Han C."/>
            <person name="Rohde M."/>
            <person name="Brambilla E."/>
            <person name="Goker M."/>
            <person name="Woyke T."/>
            <person name="Bristow J."/>
            <person name="Eisen J.A."/>
            <person name="Markowitz V."/>
            <person name="Hugenholtz P."/>
            <person name="Kyrpides N.C."/>
            <person name="Klenk H.P."/>
            <person name="Land M."/>
        </authorList>
    </citation>
    <scope>NUCLEOTIDE SEQUENCE [LARGE SCALE GENOMIC DNA]</scope>
    <source>
        <strain evidence="3">ATCC 33931 / DSM 2075 / LMG 7858 / VKM B-1802 / 2st14</strain>
    </source>
</reference>
<evidence type="ECO:0000313" key="3">
    <source>
        <dbReference type="Proteomes" id="UP000009047"/>
    </source>
</evidence>
<dbReference type="RefSeq" id="WP_013257755.1">
    <property type="nucleotide sequence ID" value="NC_014365.1"/>
</dbReference>
<dbReference type="Gene3D" id="3.60.15.10">
    <property type="entry name" value="Ribonuclease Z/Hydroxyacylglutathione hydrolase-like"/>
    <property type="match status" value="1"/>
</dbReference>
<dbReference type="AlphaFoldDB" id="E1QFG5"/>
<dbReference type="Proteomes" id="UP000009047">
    <property type="component" value="Chromosome"/>
</dbReference>
<accession>E1QFG5</accession>
<name>E1QFG5_DESB2</name>
<dbReference type="GO" id="GO:0016787">
    <property type="term" value="F:hydrolase activity"/>
    <property type="evidence" value="ECO:0007669"/>
    <property type="project" value="UniProtKB-KW"/>
</dbReference>
<evidence type="ECO:0000313" key="2">
    <source>
        <dbReference type="EMBL" id="ADK84301.1"/>
    </source>
</evidence>
<dbReference type="Pfam" id="PF12706">
    <property type="entry name" value="Lactamase_B_2"/>
    <property type="match status" value="1"/>
</dbReference>
<dbReference type="CDD" id="cd16279">
    <property type="entry name" value="metallo-hydrolase-like_MBL-fold"/>
    <property type="match status" value="1"/>
</dbReference>
<dbReference type="SUPFAM" id="SSF56281">
    <property type="entry name" value="Metallo-hydrolase/oxidoreductase"/>
    <property type="match status" value="1"/>
</dbReference>
<organism evidence="2 3">
    <name type="scientific">Desulfarculus baarsii (strain ATCC 33931 / DSM 2075 / LMG 7858 / VKM B-1802 / 2st14)</name>
    <dbReference type="NCBI Taxonomy" id="644282"/>
    <lineage>
        <taxon>Bacteria</taxon>
        <taxon>Pseudomonadati</taxon>
        <taxon>Thermodesulfobacteriota</taxon>
        <taxon>Desulfarculia</taxon>
        <taxon>Desulfarculales</taxon>
        <taxon>Desulfarculaceae</taxon>
        <taxon>Desulfarculus</taxon>
    </lineage>
</organism>
<protein>
    <submittedName>
        <fullName evidence="2">Metal-dependent hydrolase of the beta-lactamase superfamily I</fullName>
    </submittedName>
</protein>
<dbReference type="eggNOG" id="COG1235">
    <property type="taxonomic scope" value="Bacteria"/>
</dbReference>
<keyword evidence="2" id="KW-0378">Hydrolase</keyword>
<sequence>MELCFLGTGGAWGLPEHACPCATCRRMRALGQHRGRAGLWLSTAAGGVLIDPGPDLRAQLMANDLPRPDAVLISHEHGDHFLGLDDLLCFRRAVAKDQWRPIPTYASEATWAAVEQRFGYLLPSLLEKRLCRPGQALEGAPMGPELACTPIKVDHGPFPKGALGFVFDLRQDGRSLRLGYTGDMLRPQDDPDAFAGLDVLVCQCAFLNEPAVNLANHLSLQAALPMLRRWTPGRVYFVHFTCQDVTPGDQAGNAAIKRRAPAQPLCRPDGQPHAIPQDQESWQATISQVLAEAGLSCQGFAAFDGLRVRL</sequence>
<gene>
    <name evidence="2" type="ordered locus">Deba_0931</name>
</gene>
<dbReference type="PANTHER" id="PTHR42663:SF6">
    <property type="entry name" value="HYDROLASE C777.06C-RELATED"/>
    <property type="match status" value="1"/>
</dbReference>
<dbReference type="PANTHER" id="PTHR42663">
    <property type="entry name" value="HYDROLASE C777.06C-RELATED-RELATED"/>
    <property type="match status" value="1"/>
</dbReference>
<keyword evidence="3" id="KW-1185">Reference proteome</keyword>
<dbReference type="STRING" id="644282.Deba_0931"/>
<dbReference type="SMART" id="SM00849">
    <property type="entry name" value="Lactamase_B"/>
    <property type="match status" value="1"/>
</dbReference>
<dbReference type="InterPro" id="IPR036866">
    <property type="entry name" value="RibonucZ/Hydroxyglut_hydro"/>
</dbReference>
<dbReference type="InterPro" id="IPR001279">
    <property type="entry name" value="Metallo-B-lactamas"/>
</dbReference>
<dbReference type="KEGG" id="dbr:Deba_0931"/>
<feature type="domain" description="Metallo-beta-lactamase" evidence="1">
    <location>
        <begin position="35"/>
        <end position="239"/>
    </location>
</feature>